<protein>
    <submittedName>
        <fullName evidence="3">SDR family oxidoreductase</fullName>
    </submittedName>
</protein>
<organism evidence="3 4">
    <name type="scientific">Saccharopolyspora aridisoli</name>
    <dbReference type="NCBI Taxonomy" id="2530385"/>
    <lineage>
        <taxon>Bacteria</taxon>
        <taxon>Bacillati</taxon>
        <taxon>Actinomycetota</taxon>
        <taxon>Actinomycetes</taxon>
        <taxon>Pseudonocardiales</taxon>
        <taxon>Pseudonocardiaceae</taxon>
        <taxon>Saccharopolyspora</taxon>
    </lineage>
</organism>
<dbReference type="PRINTS" id="PR00081">
    <property type="entry name" value="GDHRDH"/>
</dbReference>
<evidence type="ECO:0000256" key="1">
    <source>
        <dbReference type="ARBA" id="ARBA00006484"/>
    </source>
</evidence>
<dbReference type="PRINTS" id="PR00080">
    <property type="entry name" value="SDRFAMILY"/>
</dbReference>
<accession>A0A4R4UXV1</accession>
<dbReference type="Proteomes" id="UP000294744">
    <property type="component" value="Unassembled WGS sequence"/>
</dbReference>
<dbReference type="InterPro" id="IPR020904">
    <property type="entry name" value="Sc_DH/Rdtase_CS"/>
</dbReference>
<dbReference type="OrthoDB" id="9786435at2"/>
<evidence type="ECO:0000313" key="3">
    <source>
        <dbReference type="EMBL" id="TDC95436.1"/>
    </source>
</evidence>
<evidence type="ECO:0000256" key="2">
    <source>
        <dbReference type="ARBA" id="ARBA00023002"/>
    </source>
</evidence>
<dbReference type="PANTHER" id="PTHR42879:SF2">
    <property type="entry name" value="3-OXOACYL-[ACYL-CARRIER-PROTEIN] REDUCTASE FABG"/>
    <property type="match status" value="1"/>
</dbReference>
<dbReference type="Gene3D" id="3.40.50.720">
    <property type="entry name" value="NAD(P)-binding Rossmann-like Domain"/>
    <property type="match status" value="1"/>
</dbReference>
<keyword evidence="4" id="KW-1185">Reference proteome</keyword>
<dbReference type="InterPro" id="IPR050259">
    <property type="entry name" value="SDR"/>
</dbReference>
<dbReference type="EMBL" id="SMKV01000004">
    <property type="protein sequence ID" value="TDC95436.1"/>
    <property type="molecule type" value="Genomic_DNA"/>
</dbReference>
<dbReference type="InterPro" id="IPR036291">
    <property type="entry name" value="NAD(P)-bd_dom_sf"/>
</dbReference>
<dbReference type="PANTHER" id="PTHR42879">
    <property type="entry name" value="3-OXOACYL-(ACYL-CARRIER-PROTEIN) REDUCTASE"/>
    <property type="match status" value="1"/>
</dbReference>
<evidence type="ECO:0000313" key="4">
    <source>
        <dbReference type="Proteomes" id="UP000294744"/>
    </source>
</evidence>
<name>A0A4R4UXV1_9PSEU</name>
<dbReference type="RefSeq" id="WP_132619848.1">
    <property type="nucleotide sequence ID" value="NZ_SMKV01000004.1"/>
</dbReference>
<dbReference type="InterPro" id="IPR002347">
    <property type="entry name" value="SDR_fam"/>
</dbReference>
<dbReference type="GO" id="GO:0016491">
    <property type="term" value="F:oxidoreductase activity"/>
    <property type="evidence" value="ECO:0007669"/>
    <property type="project" value="UniProtKB-KW"/>
</dbReference>
<gene>
    <name evidence="3" type="ORF">E1161_04440</name>
</gene>
<sequence length="258" mass="27280">MTTSDPHNTAANARALEGKVALVTGAAGGIGKACAQALAAAGAAVHLVDQRSAAPLATEISGDSHVVDLSDADAIAELPREIDILVNNAGLQHVAPIHEFPAERFSLIHKVMVLAPFLLMQQCLPHMYSQRWGRLVHISSVHGLRASPYKSAYVSAKHALEGLSKTAALEGAEFGVTSNCINPGYVRTPLVENQITDQAKAHQISEDEVTERVLLSRSGIKKLIEPSEVAESVLWLSGDQCPSMTGSSLSLDGGWTAH</sequence>
<dbReference type="NCBIfam" id="NF009093">
    <property type="entry name" value="PRK12429.1"/>
    <property type="match status" value="1"/>
</dbReference>
<comment type="caution">
    <text evidence="3">The sequence shown here is derived from an EMBL/GenBank/DDBJ whole genome shotgun (WGS) entry which is preliminary data.</text>
</comment>
<keyword evidence="2" id="KW-0560">Oxidoreductase</keyword>
<dbReference type="FunFam" id="3.40.50.720:FF:000084">
    <property type="entry name" value="Short-chain dehydrogenase reductase"/>
    <property type="match status" value="1"/>
</dbReference>
<dbReference type="AlphaFoldDB" id="A0A4R4UXV1"/>
<dbReference type="PROSITE" id="PS00061">
    <property type="entry name" value="ADH_SHORT"/>
    <property type="match status" value="1"/>
</dbReference>
<dbReference type="GO" id="GO:0032787">
    <property type="term" value="P:monocarboxylic acid metabolic process"/>
    <property type="evidence" value="ECO:0007669"/>
    <property type="project" value="UniProtKB-ARBA"/>
</dbReference>
<proteinExistence type="inferred from homology"/>
<dbReference type="Pfam" id="PF13561">
    <property type="entry name" value="adh_short_C2"/>
    <property type="match status" value="1"/>
</dbReference>
<dbReference type="SUPFAM" id="SSF51735">
    <property type="entry name" value="NAD(P)-binding Rossmann-fold domains"/>
    <property type="match status" value="1"/>
</dbReference>
<comment type="similarity">
    <text evidence="1">Belongs to the short-chain dehydrogenases/reductases (SDR) family.</text>
</comment>
<reference evidence="3 4" key="1">
    <citation type="submission" date="2019-03" db="EMBL/GenBank/DDBJ databases">
        <title>Draft genome sequences of novel Actinobacteria.</title>
        <authorList>
            <person name="Sahin N."/>
            <person name="Ay H."/>
            <person name="Saygin H."/>
        </authorList>
    </citation>
    <scope>NUCLEOTIDE SEQUENCE [LARGE SCALE GENOMIC DNA]</scope>
    <source>
        <strain evidence="3 4">16K404</strain>
    </source>
</reference>